<dbReference type="Pfam" id="PF07690">
    <property type="entry name" value="MFS_1"/>
    <property type="match status" value="1"/>
</dbReference>
<dbReference type="InterPro" id="IPR005829">
    <property type="entry name" value="Sugar_transporter_CS"/>
</dbReference>
<gene>
    <name evidence="8" type="ORF">H7313_00300</name>
</gene>
<evidence type="ECO:0000259" key="7">
    <source>
        <dbReference type="PROSITE" id="PS50850"/>
    </source>
</evidence>
<dbReference type="RefSeq" id="WP_185903888.1">
    <property type="nucleotide sequence ID" value="NZ_JACMSE010000001.1"/>
</dbReference>
<sequence>MSRSNSKGYVIVAVVYLLGLFIGALDTGIVTPARTVIQGSLHVDEQLGVWIITIYTLAYAAAIPVMGKLADRYGRKPIYLTSIALFGVGSLFCGLAQDFGSFELLLAARAVQAIGGGGIMPVATAEFGTAFPEEKRGMALGLVGGVYGIANVFGASAGSLILDVFGQQNWQFIFYVNIPICLFIMVAGALVLSNSKERDVRPIDGWGICVLIVMVLSLLYGLRNLDFFDFGNSIASPEVYPFLIAFVVLLPVFVFVEKRASDPVMNLAYFKNASIVITLLLSIITGVVMMGMIFIPQFSENALRMPAGSGGYFVIILGVFAGVGSPVSGKLIDRFGVKVVLGFGLAASVAGSLFLALVATAYPTVVNVVASLVLIGLGMGFTMGTPLNYMMLAKTKETEANSALATLSLVRSIGTAVAPAVMVAFLAHAGATVQDNLADELPNQVNVPLLDYEQEVTDKLDELKANEALGDQLGDMDLPDLASMHTVDVSMDASDGSVDVPDDVVEAMKNADVTTIVGDAKALASAMFDQMAPTITNDIDEGLDKGMNGVDAALSEVEGKRVDLEQAVAAMGPAAPPAMRSGIDALQSAQSELSTLRDQMQAMEDSVPKALEGAKQDYLRQIDDRSEAIESAFQRTLNEGFRGLFLLVGACSAVGLLLLAFYRNEGAKA</sequence>
<dbReference type="GO" id="GO:0022857">
    <property type="term" value="F:transmembrane transporter activity"/>
    <property type="evidence" value="ECO:0007669"/>
    <property type="project" value="InterPro"/>
</dbReference>
<dbReference type="Proteomes" id="UP000587396">
    <property type="component" value="Unassembled WGS sequence"/>
</dbReference>
<feature type="transmembrane region" description="Helical" evidence="6">
    <location>
        <begin position="78"/>
        <end position="100"/>
    </location>
</feature>
<evidence type="ECO:0000313" key="9">
    <source>
        <dbReference type="Proteomes" id="UP000587396"/>
    </source>
</evidence>
<feature type="transmembrane region" description="Helical" evidence="6">
    <location>
        <begin position="106"/>
        <end position="127"/>
    </location>
</feature>
<feature type="transmembrane region" description="Helical" evidence="6">
    <location>
        <begin position="205"/>
        <end position="223"/>
    </location>
</feature>
<feature type="transmembrane region" description="Helical" evidence="6">
    <location>
        <begin position="239"/>
        <end position="256"/>
    </location>
</feature>
<evidence type="ECO:0000256" key="3">
    <source>
        <dbReference type="ARBA" id="ARBA00022692"/>
    </source>
</evidence>
<feature type="transmembrane region" description="Helical" evidence="6">
    <location>
        <begin position="139"/>
        <end position="160"/>
    </location>
</feature>
<accession>A0A842JD41</accession>
<evidence type="ECO:0000313" key="8">
    <source>
        <dbReference type="EMBL" id="MBC2887815.1"/>
    </source>
</evidence>
<feature type="transmembrane region" description="Helical" evidence="6">
    <location>
        <begin position="172"/>
        <end position="193"/>
    </location>
</feature>
<feature type="transmembrane region" description="Helical" evidence="6">
    <location>
        <begin position="368"/>
        <end position="392"/>
    </location>
</feature>
<feature type="transmembrane region" description="Helical" evidence="6">
    <location>
        <begin position="47"/>
        <end position="66"/>
    </location>
</feature>
<dbReference type="PANTHER" id="PTHR42718:SF9">
    <property type="entry name" value="MAJOR FACILITATOR SUPERFAMILY MULTIDRUG TRANSPORTER MFSC"/>
    <property type="match status" value="1"/>
</dbReference>
<protein>
    <submittedName>
        <fullName evidence="8">MFS transporter</fullName>
    </submittedName>
</protein>
<name>A0A842JD41_9ACTN</name>
<feature type="transmembrane region" description="Helical" evidence="6">
    <location>
        <begin position="268"/>
        <end position="295"/>
    </location>
</feature>
<keyword evidence="4 6" id="KW-1133">Transmembrane helix</keyword>
<feature type="transmembrane region" description="Helical" evidence="6">
    <location>
        <begin position="307"/>
        <end position="327"/>
    </location>
</feature>
<reference evidence="8 9" key="1">
    <citation type="submission" date="2020-08" db="EMBL/GenBank/DDBJ databases">
        <authorList>
            <person name="Liu C."/>
            <person name="Sun Q."/>
        </authorList>
    </citation>
    <scope>NUCLEOTIDE SEQUENCE [LARGE SCALE GENOMIC DNA]</scope>
    <source>
        <strain evidence="8 9">N22</strain>
    </source>
</reference>
<dbReference type="Gene3D" id="1.20.1250.20">
    <property type="entry name" value="MFS general substrate transporter like domains"/>
    <property type="match status" value="2"/>
</dbReference>
<evidence type="ECO:0000256" key="1">
    <source>
        <dbReference type="ARBA" id="ARBA00004651"/>
    </source>
</evidence>
<dbReference type="InterPro" id="IPR011701">
    <property type="entry name" value="MFS"/>
</dbReference>
<dbReference type="SUPFAM" id="SSF103473">
    <property type="entry name" value="MFS general substrate transporter"/>
    <property type="match status" value="1"/>
</dbReference>
<evidence type="ECO:0000256" key="5">
    <source>
        <dbReference type="ARBA" id="ARBA00023136"/>
    </source>
</evidence>
<dbReference type="PROSITE" id="PS50850">
    <property type="entry name" value="MFS"/>
    <property type="match status" value="1"/>
</dbReference>
<keyword evidence="9" id="KW-1185">Reference proteome</keyword>
<evidence type="ECO:0000256" key="6">
    <source>
        <dbReference type="SAM" id="Phobius"/>
    </source>
</evidence>
<dbReference type="InterPro" id="IPR020846">
    <property type="entry name" value="MFS_dom"/>
</dbReference>
<dbReference type="GO" id="GO:0005886">
    <property type="term" value="C:plasma membrane"/>
    <property type="evidence" value="ECO:0007669"/>
    <property type="project" value="UniProtKB-SubCell"/>
</dbReference>
<feature type="transmembrane region" description="Helical" evidence="6">
    <location>
        <begin position="643"/>
        <end position="662"/>
    </location>
</feature>
<feature type="domain" description="Major facilitator superfamily (MFS) profile" evidence="7">
    <location>
        <begin position="12"/>
        <end position="455"/>
    </location>
</feature>
<proteinExistence type="predicted"/>
<feature type="transmembrane region" description="Helical" evidence="6">
    <location>
        <begin position="404"/>
        <end position="427"/>
    </location>
</feature>
<dbReference type="InterPro" id="IPR036259">
    <property type="entry name" value="MFS_trans_sf"/>
</dbReference>
<dbReference type="AlphaFoldDB" id="A0A842JD41"/>
<dbReference type="PROSITE" id="PS00216">
    <property type="entry name" value="SUGAR_TRANSPORT_1"/>
    <property type="match status" value="1"/>
</dbReference>
<evidence type="ECO:0000256" key="4">
    <source>
        <dbReference type="ARBA" id="ARBA00022989"/>
    </source>
</evidence>
<keyword evidence="3 6" id="KW-0812">Transmembrane</keyword>
<keyword evidence="5 6" id="KW-0472">Membrane</keyword>
<evidence type="ECO:0000256" key="2">
    <source>
        <dbReference type="ARBA" id="ARBA00022448"/>
    </source>
</evidence>
<dbReference type="EMBL" id="JACMSE010000001">
    <property type="protein sequence ID" value="MBC2887815.1"/>
    <property type="molecule type" value="Genomic_DNA"/>
</dbReference>
<feature type="transmembrane region" description="Helical" evidence="6">
    <location>
        <begin position="9"/>
        <end position="27"/>
    </location>
</feature>
<comment type="subcellular location">
    <subcellularLocation>
        <location evidence="1">Cell membrane</location>
        <topology evidence="1">Multi-pass membrane protein</topology>
    </subcellularLocation>
</comment>
<organism evidence="8 9">
    <name type="scientific">Gordonibacter massiliensis</name>
    <name type="common">ex Traore et al. 2017</name>
    <dbReference type="NCBI Taxonomy" id="1841863"/>
    <lineage>
        <taxon>Bacteria</taxon>
        <taxon>Bacillati</taxon>
        <taxon>Actinomycetota</taxon>
        <taxon>Coriobacteriia</taxon>
        <taxon>Eggerthellales</taxon>
        <taxon>Eggerthellaceae</taxon>
        <taxon>Gordonibacter</taxon>
    </lineage>
</organism>
<comment type="caution">
    <text evidence="8">The sequence shown here is derived from an EMBL/GenBank/DDBJ whole genome shotgun (WGS) entry which is preliminary data.</text>
</comment>
<feature type="transmembrane region" description="Helical" evidence="6">
    <location>
        <begin position="339"/>
        <end position="362"/>
    </location>
</feature>
<keyword evidence="2" id="KW-0813">Transport</keyword>
<dbReference type="PANTHER" id="PTHR42718">
    <property type="entry name" value="MAJOR FACILITATOR SUPERFAMILY MULTIDRUG TRANSPORTER MFSC"/>
    <property type="match status" value="1"/>
</dbReference>
<dbReference type="CDD" id="cd17321">
    <property type="entry name" value="MFS_MMR_MDR_like"/>
    <property type="match status" value="1"/>
</dbReference>